<feature type="domain" description="Fido" evidence="3">
    <location>
        <begin position="161"/>
        <end position="323"/>
    </location>
</feature>
<dbReference type="InterPro" id="IPR003812">
    <property type="entry name" value="Fido"/>
</dbReference>
<keyword evidence="5" id="KW-1185">Reference proteome</keyword>
<protein>
    <recommendedName>
        <fullName evidence="3">Fido domain-containing protein</fullName>
    </recommendedName>
</protein>
<reference evidence="4 5" key="1">
    <citation type="journal article" date="2016" name="BMC Genomics">
        <title>Genome sequencing and secondary metabolism of the postharvest pathogen Penicillium griseofulvum.</title>
        <authorList>
            <person name="Banani H."/>
            <person name="Marcet-Houben M."/>
            <person name="Ballester A.R."/>
            <person name="Abbruscato P."/>
            <person name="Gonzalez-Candelas L."/>
            <person name="Gabaldon T."/>
            <person name="Spadaro D."/>
        </authorList>
    </citation>
    <scope>NUCLEOTIDE SEQUENCE [LARGE SCALE GENOMIC DNA]</scope>
    <source>
        <strain evidence="4 5">PG3</strain>
    </source>
</reference>
<accession>A0A135LJC6</accession>
<gene>
    <name evidence="4" type="ORF">PGRI_028900</name>
</gene>
<dbReference type="InterPro" id="IPR040198">
    <property type="entry name" value="Fido_containing"/>
</dbReference>
<dbReference type="InterPro" id="IPR036597">
    <property type="entry name" value="Fido-like_dom_sf"/>
</dbReference>
<evidence type="ECO:0000313" key="5">
    <source>
        <dbReference type="Proteomes" id="UP000070168"/>
    </source>
</evidence>
<sequence length="335" mass="37707">MFASLREVESPFTIAMEEDSYGFQIGGEDFEPDSAFHEIVTLANKLSDLSEAELTTHQEAAFENHVLHSLAWMVYGSNKIEKAGSSSEITLKLCLVIFRGEKIPEEIKEQHQDYSSLKEYLIHQNLPANSSAVLRCWREVVQHAKAAAFMIDQLCIRGQDLTEQTLLEAHRILTYKIDAETMPWREYSGVYRSHEVSAGLHAFPHPSLVPYKMKSMFHELGCDLKEATATGKIDPIALASKYAHIFVNIHPFIDGNGRMCRLILNSMLMKFGTFVACIGVDEADRSIYLEIAANGSALEYLYEDAEEEEKPKLHKELASYVLAHVEKSMSGLISV</sequence>
<evidence type="ECO:0000259" key="3">
    <source>
        <dbReference type="PROSITE" id="PS51459"/>
    </source>
</evidence>
<dbReference type="GO" id="GO:0005524">
    <property type="term" value="F:ATP binding"/>
    <property type="evidence" value="ECO:0007669"/>
    <property type="project" value="UniProtKB-KW"/>
</dbReference>
<evidence type="ECO:0000313" key="4">
    <source>
        <dbReference type="EMBL" id="KXG49020.1"/>
    </source>
</evidence>
<dbReference type="SUPFAM" id="SSF140931">
    <property type="entry name" value="Fic-like"/>
    <property type="match status" value="1"/>
</dbReference>
<organism evidence="4 5">
    <name type="scientific">Penicillium patulum</name>
    <name type="common">Penicillium griseofulvum</name>
    <dbReference type="NCBI Taxonomy" id="5078"/>
    <lineage>
        <taxon>Eukaryota</taxon>
        <taxon>Fungi</taxon>
        <taxon>Dikarya</taxon>
        <taxon>Ascomycota</taxon>
        <taxon>Pezizomycotina</taxon>
        <taxon>Eurotiomycetes</taxon>
        <taxon>Eurotiomycetidae</taxon>
        <taxon>Eurotiales</taxon>
        <taxon>Aspergillaceae</taxon>
        <taxon>Penicillium</taxon>
    </lineage>
</organism>
<proteinExistence type="predicted"/>
<dbReference type="Proteomes" id="UP000070168">
    <property type="component" value="Unassembled WGS sequence"/>
</dbReference>
<evidence type="ECO:0000256" key="2">
    <source>
        <dbReference type="PIRSR" id="PIRSR640198-2"/>
    </source>
</evidence>
<dbReference type="PROSITE" id="PS51459">
    <property type="entry name" value="FIDO"/>
    <property type="match status" value="1"/>
</dbReference>
<dbReference type="AlphaFoldDB" id="A0A135LJC6"/>
<dbReference type="STRING" id="5078.A0A135LJC6"/>
<feature type="active site" evidence="1">
    <location>
        <position position="250"/>
    </location>
</feature>
<dbReference type="OMA" id="MKSMFHE"/>
<keyword evidence="2" id="KW-0547">Nucleotide-binding</keyword>
<dbReference type="PANTHER" id="PTHR13504">
    <property type="entry name" value="FIDO DOMAIN-CONTAINING PROTEIN DDB_G0283145"/>
    <property type="match status" value="1"/>
</dbReference>
<dbReference type="OrthoDB" id="439046at2759"/>
<evidence type="ECO:0000256" key="1">
    <source>
        <dbReference type="PIRSR" id="PIRSR640198-1"/>
    </source>
</evidence>
<dbReference type="EMBL" id="LHQR01000065">
    <property type="protein sequence ID" value="KXG49020.1"/>
    <property type="molecule type" value="Genomic_DNA"/>
</dbReference>
<dbReference type="Pfam" id="PF02661">
    <property type="entry name" value="Fic"/>
    <property type="match status" value="1"/>
</dbReference>
<name>A0A135LJC6_PENPA</name>
<dbReference type="RefSeq" id="XP_040647556.1">
    <property type="nucleotide sequence ID" value="XM_040790603.1"/>
</dbReference>
<feature type="binding site" evidence="2">
    <location>
        <begin position="254"/>
        <end position="261"/>
    </location>
    <ligand>
        <name>ATP</name>
        <dbReference type="ChEBI" id="CHEBI:30616"/>
    </ligand>
</feature>
<dbReference type="Gene3D" id="1.10.3290.10">
    <property type="entry name" value="Fido-like domain"/>
    <property type="match status" value="1"/>
</dbReference>
<dbReference type="GeneID" id="63705903"/>
<keyword evidence="2" id="KW-0067">ATP-binding</keyword>
<dbReference type="PANTHER" id="PTHR13504:SF38">
    <property type="entry name" value="FIDO DOMAIN-CONTAINING PROTEIN"/>
    <property type="match status" value="1"/>
</dbReference>
<comment type="caution">
    <text evidence="4">The sequence shown here is derived from an EMBL/GenBank/DDBJ whole genome shotgun (WGS) entry which is preliminary data.</text>
</comment>